<protein>
    <recommendedName>
        <fullName evidence="3">Lipoprotein</fullName>
    </recommendedName>
</protein>
<dbReference type="RefSeq" id="WP_115361478.1">
    <property type="nucleotide sequence ID" value="NZ_QDKL01000002.1"/>
</dbReference>
<reference evidence="2" key="1">
    <citation type="journal article" date="2019" name="Int. J. Syst. Evol. Microbiol.">
        <title>Halobacteriovorax valvorus sp. nov., a novel prokaryotic predator isolated from coastal seawater of China.</title>
        <authorList>
            <person name="Chen M.-X."/>
        </authorList>
    </citation>
    <scope>NUCLEOTIDE SEQUENCE [LARGE SCALE GENOMIC DNA]</scope>
    <source>
        <strain evidence="2">BL9</strain>
    </source>
</reference>
<evidence type="ECO:0000313" key="2">
    <source>
        <dbReference type="Proteomes" id="UP000443582"/>
    </source>
</evidence>
<name>A0ABY0IFQ3_9BACT</name>
<sequence>MKNSLVFKQSKLLITSALVTLSLLTTSCGSGDSSKNLDIPGVDGPTVVLLQDDILIDIVLENVQVEGGARFNIPNYTNSYVEIAPDLQSNGTLLAFSVSLDDIFGGKADRLDPLTLPGGRAIPGVSGGALPAVAFSVPSIKNIAFYIGPQIFGVWVPVNGLNMSGAMLTTRFYTDSKRVGNLSLVGEDANGENGGFFLALTVSRSEERYLERMADRY</sequence>
<comment type="caution">
    <text evidence="1">The sequence shown here is derived from an EMBL/GenBank/DDBJ whole genome shotgun (WGS) entry which is preliminary data.</text>
</comment>
<dbReference type="PROSITE" id="PS51257">
    <property type="entry name" value="PROKAR_LIPOPROTEIN"/>
    <property type="match status" value="1"/>
</dbReference>
<evidence type="ECO:0000313" key="1">
    <source>
        <dbReference type="EMBL" id="RZF21764.1"/>
    </source>
</evidence>
<proteinExistence type="predicted"/>
<organism evidence="1 2">
    <name type="scientific">Halobacteriovorax vibrionivorans</name>
    <dbReference type="NCBI Taxonomy" id="2152716"/>
    <lineage>
        <taxon>Bacteria</taxon>
        <taxon>Pseudomonadati</taxon>
        <taxon>Bdellovibrionota</taxon>
        <taxon>Bacteriovoracia</taxon>
        <taxon>Bacteriovoracales</taxon>
        <taxon>Halobacteriovoraceae</taxon>
        <taxon>Halobacteriovorax</taxon>
    </lineage>
</organism>
<gene>
    <name evidence="1" type="ORF">DAY19_08730</name>
</gene>
<accession>A0ABY0IFQ3</accession>
<evidence type="ECO:0008006" key="3">
    <source>
        <dbReference type="Google" id="ProtNLM"/>
    </source>
</evidence>
<dbReference type="EMBL" id="QDKL01000002">
    <property type="protein sequence ID" value="RZF21764.1"/>
    <property type="molecule type" value="Genomic_DNA"/>
</dbReference>
<keyword evidence="2" id="KW-1185">Reference proteome</keyword>
<dbReference type="Proteomes" id="UP000443582">
    <property type="component" value="Unassembled WGS sequence"/>
</dbReference>